<dbReference type="PANTHER" id="PTHR31900">
    <property type="entry name" value="F-BOX/RNI SUPERFAMILY PROTEIN-RELATED"/>
    <property type="match status" value="1"/>
</dbReference>
<feature type="domain" description="F-box" evidence="2">
    <location>
        <begin position="39"/>
        <end position="89"/>
    </location>
</feature>
<dbReference type="PANTHER" id="PTHR31900:SF34">
    <property type="entry name" value="EMB|CAB62440.1-RELATED"/>
    <property type="match status" value="1"/>
</dbReference>
<dbReference type="Pfam" id="PF00646">
    <property type="entry name" value="F-box"/>
    <property type="match status" value="1"/>
</dbReference>
<dbReference type="InterPro" id="IPR001810">
    <property type="entry name" value="F-box_dom"/>
</dbReference>
<dbReference type="Proteomes" id="UP000002051">
    <property type="component" value="Unassembled WGS sequence"/>
</dbReference>
<dbReference type="Gene3D" id="1.20.1280.50">
    <property type="match status" value="1"/>
</dbReference>
<dbReference type="CDD" id="cd22160">
    <property type="entry name" value="F-box_AtFBL13-like"/>
    <property type="match status" value="1"/>
</dbReference>
<gene>
    <name evidence="3" type="ordered locus">MTR_7g055943</name>
</gene>
<reference evidence="3 5" key="2">
    <citation type="journal article" date="2014" name="BMC Genomics">
        <title>An improved genome release (version Mt4.0) for the model legume Medicago truncatula.</title>
        <authorList>
            <person name="Tang H."/>
            <person name="Krishnakumar V."/>
            <person name="Bidwell S."/>
            <person name="Rosen B."/>
            <person name="Chan A."/>
            <person name="Zhou S."/>
            <person name="Gentzbittel L."/>
            <person name="Childs K.L."/>
            <person name="Yandell M."/>
            <person name="Gundlach H."/>
            <person name="Mayer K.F."/>
            <person name="Schwartz D.C."/>
            <person name="Town C.D."/>
        </authorList>
    </citation>
    <scope>GENOME REANNOTATION</scope>
    <source>
        <strain evidence="3">A17</strain>
        <strain evidence="4 5">cv. Jemalong A17</strain>
    </source>
</reference>
<evidence type="ECO:0000256" key="1">
    <source>
        <dbReference type="SAM" id="MobiDB-lite"/>
    </source>
</evidence>
<feature type="compositionally biased region" description="Basic and acidic residues" evidence="1">
    <location>
        <begin position="1"/>
        <end position="18"/>
    </location>
</feature>
<dbReference type="InterPro" id="IPR036047">
    <property type="entry name" value="F-box-like_dom_sf"/>
</dbReference>
<dbReference type="SUPFAM" id="SSF52058">
    <property type="entry name" value="L domain-like"/>
    <property type="match status" value="1"/>
</dbReference>
<dbReference type="PROSITE" id="PS50181">
    <property type="entry name" value="FBOX"/>
    <property type="match status" value="1"/>
</dbReference>
<dbReference type="InterPro" id="IPR053781">
    <property type="entry name" value="F-box_AtFBL13-like"/>
</dbReference>
<evidence type="ECO:0000313" key="5">
    <source>
        <dbReference type="Proteomes" id="UP000002051"/>
    </source>
</evidence>
<dbReference type="EMBL" id="CM001223">
    <property type="protein sequence ID" value="KEH22596.1"/>
    <property type="molecule type" value="Genomic_DNA"/>
</dbReference>
<sequence length="432" mass="50242">MKKRREQRESKKKVEERVQLTSSSSTIQHALHNCRNSSVDRISDLPDELLIYILSFLPTKLAFTTAILSKRWTQLCYSLPIIDLSYKTITKCRTLKRFRCFVNNIMLSPVSTNKPMKIFRFKCLLRYHQRNSKFNVTKWLEAAKQRHIEEIHLSLPSHTLMPDLFVSQTLVVLKLESLYVGKGTSCVHLPSLKTLNLTSVYFQNWNNYVNFLYACPILEDLYAEPIHFIRFDENNASEEGIKSLTLSKLVRASIRIRDGVVNGINNVKFLRVLICAKAFSLNAIPLFENLISMELVFPRCSYICWDDVVELLRHCPKLQILFIEKRWLNSSSKEWKCPISVLECVSSHLRSCTTLNIDCTIDDIRLANDIRFAKYILQNAGILQDMTIGITSNITKIFQSKIREELSSYPRISRGCKLSFELKYNRDGDLWY</sequence>
<dbReference type="EnsemblPlants" id="KEH22596">
    <property type="protein sequence ID" value="KEH22596"/>
    <property type="gene ID" value="MTR_7g055943"/>
</dbReference>
<feature type="region of interest" description="Disordered" evidence="1">
    <location>
        <begin position="1"/>
        <end position="21"/>
    </location>
</feature>
<dbReference type="InterPro" id="IPR006566">
    <property type="entry name" value="FBD"/>
</dbReference>
<keyword evidence="5" id="KW-1185">Reference proteome</keyword>
<evidence type="ECO:0000259" key="2">
    <source>
        <dbReference type="PROSITE" id="PS50181"/>
    </source>
</evidence>
<reference evidence="3 5" key="1">
    <citation type="journal article" date="2011" name="Nature">
        <title>The Medicago genome provides insight into the evolution of rhizobial symbioses.</title>
        <authorList>
            <person name="Young N.D."/>
            <person name="Debelle F."/>
            <person name="Oldroyd G.E."/>
            <person name="Geurts R."/>
            <person name="Cannon S.B."/>
            <person name="Udvardi M.K."/>
            <person name="Benedito V.A."/>
            <person name="Mayer K.F."/>
            <person name="Gouzy J."/>
            <person name="Schoof H."/>
            <person name="Van de Peer Y."/>
            <person name="Proost S."/>
            <person name="Cook D.R."/>
            <person name="Meyers B.C."/>
            <person name="Spannagl M."/>
            <person name="Cheung F."/>
            <person name="De Mita S."/>
            <person name="Krishnakumar V."/>
            <person name="Gundlach H."/>
            <person name="Zhou S."/>
            <person name="Mudge J."/>
            <person name="Bharti A.K."/>
            <person name="Murray J.D."/>
            <person name="Naoumkina M.A."/>
            <person name="Rosen B."/>
            <person name="Silverstein K.A."/>
            <person name="Tang H."/>
            <person name="Rombauts S."/>
            <person name="Zhao P.X."/>
            <person name="Zhou P."/>
            <person name="Barbe V."/>
            <person name="Bardou P."/>
            <person name="Bechner M."/>
            <person name="Bellec A."/>
            <person name="Berger A."/>
            <person name="Berges H."/>
            <person name="Bidwell S."/>
            <person name="Bisseling T."/>
            <person name="Choisne N."/>
            <person name="Couloux A."/>
            <person name="Denny R."/>
            <person name="Deshpande S."/>
            <person name="Dai X."/>
            <person name="Doyle J.J."/>
            <person name="Dudez A.M."/>
            <person name="Farmer A.D."/>
            <person name="Fouteau S."/>
            <person name="Franken C."/>
            <person name="Gibelin C."/>
            <person name="Gish J."/>
            <person name="Goldstein S."/>
            <person name="Gonzalez A.J."/>
            <person name="Green P.J."/>
            <person name="Hallab A."/>
            <person name="Hartog M."/>
            <person name="Hua A."/>
            <person name="Humphray S.J."/>
            <person name="Jeong D.H."/>
            <person name="Jing Y."/>
            <person name="Jocker A."/>
            <person name="Kenton S.M."/>
            <person name="Kim D.J."/>
            <person name="Klee K."/>
            <person name="Lai H."/>
            <person name="Lang C."/>
            <person name="Lin S."/>
            <person name="Macmil S.L."/>
            <person name="Magdelenat G."/>
            <person name="Matthews L."/>
            <person name="McCorrison J."/>
            <person name="Monaghan E.L."/>
            <person name="Mun J.H."/>
            <person name="Najar F.Z."/>
            <person name="Nicholson C."/>
            <person name="Noirot C."/>
            <person name="O'Bleness M."/>
            <person name="Paule C.R."/>
            <person name="Poulain J."/>
            <person name="Prion F."/>
            <person name="Qin B."/>
            <person name="Qu C."/>
            <person name="Retzel E.F."/>
            <person name="Riddle C."/>
            <person name="Sallet E."/>
            <person name="Samain S."/>
            <person name="Samson N."/>
            <person name="Sanders I."/>
            <person name="Saurat O."/>
            <person name="Scarpelli C."/>
            <person name="Schiex T."/>
            <person name="Segurens B."/>
            <person name="Severin A.J."/>
            <person name="Sherrier D.J."/>
            <person name="Shi R."/>
            <person name="Sims S."/>
            <person name="Singer S.R."/>
            <person name="Sinharoy S."/>
            <person name="Sterck L."/>
            <person name="Viollet A."/>
            <person name="Wang B.B."/>
            <person name="Wang K."/>
            <person name="Wang M."/>
            <person name="Wang X."/>
            <person name="Warfsmann J."/>
            <person name="Weissenbach J."/>
            <person name="White D.D."/>
            <person name="White J.D."/>
            <person name="Wiley G.B."/>
            <person name="Wincker P."/>
            <person name="Xing Y."/>
            <person name="Yang L."/>
            <person name="Yao Z."/>
            <person name="Ying F."/>
            <person name="Zhai J."/>
            <person name="Zhou L."/>
            <person name="Zuber A."/>
            <person name="Denarie J."/>
            <person name="Dixon R.A."/>
            <person name="May G.D."/>
            <person name="Schwartz D.C."/>
            <person name="Rogers J."/>
            <person name="Quetier F."/>
            <person name="Town C.D."/>
            <person name="Roe B.A."/>
        </authorList>
    </citation>
    <scope>NUCLEOTIDE SEQUENCE [LARGE SCALE GENOMIC DNA]</scope>
    <source>
        <strain evidence="3">A17</strain>
        <strain evidence="4 5">cv. Jemalong A17</strain>
    </source>
</reference>
<dbReference type="SMART" id="SM00579">
    <property type="entry name" value="FBD"/>
    <property type="match status" value="1"/>
</dbReference>
<dbReference type="AlphaFoldDB" id="A0A072TZG1"/>
<dbReference type="STRING" id="3880.A0A072TZG1"/>
<evidence type="ECO:0000313" key="4">
    <source>
        <dbReference type="EnsemblPlants" id="KEH22596"/>
    </source>
</evidence>
<reference evidence="4" key="3">
    <citation type="submission" date="2015-04" db="UniProtKB">
        <authorList>
            <consortium name="EnsemblPlants"/>
        </authorList>
    </citation>
    <scope>IDENTIFICATION</scope>
    <source>
        <strain evidence="4">cv. Jemalong A17</strain>
    </source>
</reference>
<evidence type="ECO:0000313" key="3">
    <source>
        <dbReference type="EMBL" id="KEH22596.1"/>
    </source>
</evidence>
<dbReference type="HOGENOM" id="CLU_010721_1_0_1"/>
<organism evidence="3 5">
    <name type="scientific">Medicago truncatula</name>
    <name type="common">Barrel medic</name>
    <name type="synonym">Medicago tribuloides</name>
    <dbReference type="NCBI Taxonomy" id="3880"/>
    <lineage>
        <taxon>Eukaryota</taxon>
        <taxon>Viridiplantae</taxon>
        <taxon>Streptophyta</taxon>
        <taxon>Embryophyta</taxon>
        <taxon>Tracheophyta</taxon>
        <taxon>Spermatophyta</taxon>
        <taxon>Magnoliopsida</taxon>
        <taxon>eudicotyledons</taxon>
        <taxon>Gunneridae</taxon>
        <taxon>Pentapetalae</taxon>
        <taxon>rosids</taxon>
        <taxon>fabids</taxon>
        <taxon>Fabales</taxon>
        <taxon>Fabaceae</taxon>
        <taxon>Papilionoideae</taxon>
        <taxon>50 kb inversion clade</taxon>
        <taxon>NPAAA clade</taxon>
        <taxon>Hologalegina</taxon>
        <taxon>IRL clade</taxon>
        <taxon>Trifolieae</taxon>
        <taxon>Medicago</taxon>
    </lineage>
</organism>
<name>A0A072TZG1_MEDTR</name>
<dbReference type="InterPro" id="IPR050232">
    <property type="entry name" value="FBL13/AtMIF1-like"/>
</dbReference>
<proteinExistence type="predicted"/>
<dbReference type="Pfam" id="PF08387">
    <property type="entry name" value="FBD"/>
    <property type="match status" value="1"/>
</dbReference>
<dbReference type="SUPFAM" id="SSF81383">
    <property type="entry name" value="F-box domain"/>
    <property type="match status" value="1"/>
</dbReference>
<protein>
    <submittedName>
        <fullName evidence="3">F-box/RNI/FBD-like domain protein</fullName>
    </submittedName>
</protein>
<accession>A0A072TZG1</accession>